<dbReference type="AlphaFoldDB" id="J5TG07"/>
<protein>
    <submittedName>
        <fullName evidence="2">Uncharacterized protein</fullName>
    </submittedName>
</protein>
<dbReference type="GeneID" id="25991633"/>
<dbReference type="HOGENOM" id="CLU_624363_0_0_1"/>
<dbReference type="Proteomes" id="UP000002748">
    <property type="component" value="Unassembled WGS sequence"/>
</dbReference>
<dbReference type="OrthoDB" id="2596854at2759"/>
<dbReference type="RefSeq" id="XP_014181743.1">
    <property type="nucleotide sequence ID" value="XM_014326268.1"/>
</dbReference>
<feature type="compositionally biased region" description="Polar residues" evidence="1">
    <location>
        <begin position="73"/>
        <end position="84"/>
    </location>
</feature>
<gene>
    <name evidence="2" type="ORF">A1Q1_08121</name>
</gene>
<dbReference type="KEGG" id="tasa:A1Q1_08121"/>
<name>J5TG07_TRIAS</name>
<comment type="caution">
    <text evidence="2">The sequence shown here is derived from an EMBL/GenBank/DDBJ whole genome shotgun (WGS) entry which is preliminary data.</text>
</comment>
<organism evidence="2 3">
    <name type="scientific">Trichosporon asahii var. asahii (strain ATCC 90039 / CBS 2479 / JCM 2466 / KCTC 7840 / NBRC 103889/ NCYC 2677 / UAMH 7654)</name>
    <name type="common">Yeast</name>
    <dbReference type="NCBI Taxonomy" id="1186058"/>
    <lineage>
        <taxon>Eukaryota</taxon>
        <taxon>Fungi</taxon>
        <taxon>Dikarya</taxon>
        <taxon>Basidiomycota</taxon>
        <taxon>Agaricomycotina</taxon>
        <taxon>Tremellomycetes</taxon>
        <taxon>Trichosporonales</taxon>
        <taxon>Trichosporonaceae</taxon>
        <taxon>Trichosporon</taxon>
    </lineage>
</organism>
<dbReference type="VEuPathDB" id="FungiDB:A1Q1_08121"/>
<sequence>MDDVDFVHTPGHHPLLPIPKELNVRPPRANAHAAEILKQMMADAPVAEDQVLDLSAGIEKSPEDATVLLPLSTVGSPAKQTASLPRTPDETPGSPDETEIIKAVLPSEEEDNLSNGCDLPIPKPGKGYVPKVDLSSGLSSLSPQHPTRVWNSLLHACRPEHQPTVKWQYINRQKMTVTLPPEHPIVKTLARKQLPLDNNSAEYKDALRRLGGEKRWKGQTRRLKVSRIAVSSLTFQAEAQNDAVRQCIADNGLLWVNYEVMSTVDPGTYLGEQAARLRGGRPLLTVPVQPSQHASKRPMDDGHTGARSVKPKLSITTASTLKVTEDAASSGNGHAGDLERLQPMSTETGQVDWQQQLSCERGRIKALLTPAFCIEAGMPVPKYYQRIERQQGVSTMFFGQVTVEHDHFESDKGFVKLREARQEVARLVFCEHFGQEPAA</sequence>
<accession>J5TG07</accession>
<reference evidence="2 3" key="1">
    <citation type="journal article" date="2012" name="Eukaryot. Cell">
        <title>Draft genome sequence of CBS 2479, the standard type strain of Trichosporon asahii.</title>
        <authorList>
            <person name="Yang R.Y."/>
            <person name="Li H.T."/>
            <person name="Zhu H."/>
            <person name="Zhou G.P."/>
            <person name="Wang M."/>
            <person name="Wang L."/>
        </authorList>
    </citation>
    <scope>NUCLEOTIDE SEQUENCE [LARGE SCALE GENOMIC DNA]</scope>
    <source>
        <strain evidence="3">ATCC 90039 / CBS 2479 / JCM 2466 / KCTC 7840 / NCYC 2677 / UAMH 7654</strain>
    </source>
</reference>
<dbReference type="EMBL" id="ALBS01000093">
    <property type="protein sequence ID" value="EJT50746.1"/>
    <property type="molecule type" value="Genomic_DNA"/>
</dbReference>
<evidence type="ECO:0000256" key="1">
    <source>
        <dbReference type="SAM" id="MobiDB-lite"/>
    </source>
</evidence>
<proteinExistence type="predicted"/>
<evidence type="ECO:0000313" key="3">
    <source>
        <dbReference type="Proteomes" id="UP000002748"/>
    </source>
</evidence>
<feature type="region of interest" description="Disordered" evidence="1">
    <location>
        <begin position="72"/>
        <end position="97"/>
    </location>
</feature>
<evidence type="ECO:0000313" key="2">
    <source>
        <dbReference type="EMBL" id="EJT50746.1"/>
    </source>
</evidence>